<proteinExistence type="predicted"/>
<evidence type="ECO:0000313" key="1">
    <source>
        <dbReference type="EMBL" id="QDU62410.1"/>
    </source>
</evidence>
<sequence>MAKQHPLLEWISAENTGFLAHISLICYGITSCARNLSSSNRLGLVVCCPP</sequence>
<accession>A0A518B610</accession>
<dbReference type="KEGG" id="knv:Pan216_32770"/>
<dbReference type="EMBL" id="CP036279">
    <property type="protein sequence ID" value="QDU62410.1"/>
    <property type="molecule type" value="Genomic_DNA"/>
</dbReference>
<gene>
    <name evidence="1" type="ORF">Pan216_32770</name>
</gene>
<name>A0A518B610_9BACT</name>
<dbReference type="AlphaFoldDB" id="A0A518B610"/>
<dbReference type="PROSITE" id="PS51257">
    <property type="entry name" value="PROKAR_LIPOPROTEIN"/>
    <property type="match status" value="1"/>
</dbReference>
<evidence type="ECO:0000313" key="2">
    <source>
        <dbReference type="Proteomes" id="UP000317093"/>
    </source>
</evidence>
<keyword evidence="2" id="KW-1185">Reference proteome</keyword>
<protein>
    <submittedName>
        <fullName evidence="1">Uncharacterized protein</fullName>
    </submittedName>
</protein>
<dbReference type="Proteomes" id="UP000317093">
    <property type="component" value="Chromosome"/>
</dbReference>
<reference evidence="1 2" key="1">
    <citation type="submission" date="2019-02" db="EMBL/GenBank/DDBJ databases">
        <title>Deep-cultivation of Planctomycetes and their phenomic and genomic characterization uncovers novel biology.</title>
        <authorList>
            <person name="Wiegand S."/>
            <person name="Jogler M."/>
            <person name="Boedeker C."/>
            <person name="Pinto D."/>
            <person name="Vollmers J."/>
            <person name="Rivas-Marin E."/>
            <person name="Kohn T."/>
            <person name="Peeters S.H."/>
            <person name="Heuer A."/>
            <person name="Rast P."/>
            <person name="Oberbeckmann S."/>
            <person name="Bunk B."/>
            <person name="Jeske O."/>
            <person name="Meyerdierks A."/>
            <person name="Storesund J.E."/>
            <person name="Kallscheuer N."/>
            <person name="Luecker S."/>
            <person name="Lage O.M."/>
            <person name="Pohl T."/>
            <person name="Merkel B.J."/>
            <person name="Hornburger P."/>
            <person name="Mueller R.-W."/>
            <person name="Bruemmer F."/>
            <person name="Labrenz M."/>
            <person name="Spormann A.M."/>
            <person name="Op den Camp H."/>
            <person name="Overmann J."/>
            <person name="Amann R."/>
            <person name="Jetten M.S.M."/>
            <person name="Mascher T."/>
            <person name="Medema M.H."/>
            <person name="Devos D.P."/>
            <person name="Kaster A.-K."/>
            <person name="Ovreas L."/>
            <person name="Rohde M."/>
            <person name="Galperin M.Y."/>
            <person name="Jogler C."/>
        </authorList>
    </citation>
    <scope>NUCLEOTIDE SEQUENCE [LARGE SCALE GENOMIC DNA]</scope>
    <source>
        <strain evidence="1 2">Pan216</strain>
    </source>
</reference>
<organism evidence="1 2">
    <name type="scientific">Kolteria novifilia</name>
    <dbReference type="NCBI Taxonomy" id="2527975"/>
    <lineage>
        <taxon>Bacteria</taxon>
        <taxon>Pseudomonadati</taxon>
        <taxon>Planctomycetota</taxon>
        <taxon>Planctomycetia</taxon>
        <taxon>Kolteriales</taxon>
        <taxon>Kolteriaceae</taxon>
        <taxon>Kolteria</taxon>
    </lineage>
</organism>